<name>A0A0R1F2Q6_LACZE</name>
<evidence type="ECO:0000256" key="2">
    <source>
        <dbReference type="ARBA" id="ARBA00022801"/>
    </source>
</evidence>
<dbReference type="AlphaFoldDB" id="A0A0R1F2Q6"/>
<evidence type="ECO:0000256" key="3">
    <source>
        <dbReference type="ARBA" id="ARBA00023295"/>
    </source>
</evidence>
<dbReference type="RefSeq" id="WP_010490896.1">
    <property type="nucleotide sequence ID" value="NZ_AZCT01000004.1"/>
</dbReference>
<organism evidence="5 6">
    <name type="scientific">Lacticaseibacillus zeae DSM 20178 = KCTC 3804</name>
    <dbReference type="NCBI Taxonomy" id="1423816"/>
    <lineage>
        <taxon>Bacteria</taxon>
        <taxon>Bacillati</taxon>
        <taxon>Bacillota</taxon>
        <taxon>Bacilli</taxon>
        <taxon>Lactobacillales</taxon>
        <taxon>Lactobacillaceae</taxon>
        <taxon>Lacticaseibacillus</taxon>
    </lineage>
</organism>
<dbReference type="GO" id="GO:0016052">
    <property type="term" value="P:carbohydrate catabolic process"/>
    <property type="evidence" value="ECO:0007669"/>
    <property type="project" value="TreeGrafter"/>
</dbReference>
<dbReference type="Proteomes" id="UP000051984">
    <property type="component" value="Unassembled WGS sequence"/>
</dbReference>
<keyword evidence="2" id="KW-0378">Hydrolase</keyword>
<accession>A0A0R1F2Q6</accession>
<keyword evidence="3" id="KW-0326">Glycosidase</keyword>
<sequence length="456" mass="52898">MKNFPDNFLWGAAMSAPQTEGQSSNFGKTATIWDHWFQTAPEKFYHHQGPEITSDVYDHYLEDCENMQAIGLNSLRTSISWARLLPDGKTVNPEAVAFYRRYFSAMRDHGVEPIINLFHFDTPMWLMARGGWENRESIDAFAFYARTAFELFDDLVNKWTTFNEPLVHVECGYLYQYHYPAVVDFKRAVQVGYHTLLAHKAAVKAFKEVTQTGEIGIILNISPTYSKSDTEADVLAAQRSDLLNTRSFLDPAVLGTIPDELLILLKENELMPATKSEDHALIKGNIVDFIGLNYYQPRRVQAQEKPKTPAQMPDDFYQPYDWPDKRINPHRGWEIYPEALYDVAMMMKNDYHNKPWYVSENGMGVAAEETFMNANGEIEDDYRIAFMKEHLSYLHQGIREGSNCFGYHAWTFVDCWSWLNGYKNRYGFYRLDLATRKRSVKKSGRWMKQVSENNGF</sequence>
<dbReference type="GO" id="GO:0005829">
    <property type="term" value="C:cytosol"/>
    <property type="evidence" value="ECO:0007669"/>
    <property type="project" value="TreeGrafter"/>
</dbReference>
<dbReference type="PRINTS" id="PR00131">
    <property type="entry name" value="GLHYDRLASE1"/>
</dbReference>
<dbReference type="Gene3D" id="3.20.20.80">
    <property type="entry name" value="Glycosidases"/>
    <property type="match status" value="1"/>
</dbReference>
<dbReference type="PATRIC" id="fig|1423816.3.peg.2491"/>
<comment type="similarity">
    <text evidence="1 4">Belongs to the glycosyl hydrolase 1 family.</text>
</comment>
<evidence type="ECO:0000256" key="1">
    <source>
        <dbReference type="ARBA" id="ARBA00010838"/>
    </source>
</evidence>
<dbReference type="FunFam" id="3.20.20.80:FF:000004">
    <property type="entry name" value="Beta-glucosidase 6-phospho-beta-glucosidase"/>
    <property type="match status" value="1"/>
</dbReference>
<dbReference type="PANTHER" id="PTHR10353">
    <property type="entry name" value="GLYCOSYL HYDROLASE"/>
    <property type="match status" value="1"/>
</dbReference>
<protein>
    <submittedName>
        <fullName evidence="5">Beta-glucosidase (GH1)</fullName>
    </submittedName>
</protein>
<dbReference type="eggNOG" id="COG2723">
    <property type="taxonomic scope" value="Bacteria"/>
</dbReference>
<dbReference type="EMBL" id="AZCT01000004">
    <property type="protein sequence ID" value="KRK12807.1"/>
    <property type="molecule type" value="Genomic_DNA"/>
</dbReference>
<dbReference type="SUPFAM" id="SSF51445">
    <property type="entry name" value="(Trans)glycosidases"/>
    <property type="match status" value="1"/>
</dbReference>
<gene>
    <name evidence="5" type="ORF">FD51_GL002394</name>
</gene>
<dbReference type="Pfam" id="PF00232">
    <property type="entry name" value="Glyco_hydro_1"/>
    <property type="match status" value="1"/>
</dbReference>
<dbReference type="PANTHER" id="PTHR10353:SF139">
    <property type="entry name" value="6-PHOSPHO-BETA-GLUCOSIDASE GMUD"/>
    <property type="match status" value="1"/>
</dbReference>
<reference evidence="5 6" key="1">
    <citation type="journal article" date="2015" name="Genome Announc.">
        <title>Expanding the biotechnology potential of lactobacilli through comparative genomics of 213 strains and associated genera.</title>
        <authorList>
            <person name="Sun Z."/>
            <person name="Harris H.M."/>
            <person name="McCann A."/>
            <person name="Guo C."/>
            <person name="Argimon S."/>
            <person name="Zhang W."/>
            <person name="Yang X."/>
            <person name="Jeffery I.B."/>
            <person name="Cooney J.C."/>
            <person name="Kagawa T.F."/>
            <person name="Liu W."/>
            <person name="Song Y."/>
            <person name="Salvetti E."/>
            <person name="Wrobel A."/>
            <person name="Rasinkangas P."/>
            <person name="Parkhill J."/>
            <person name="Rea M.C."/>
            <person name="O'Sullivan O."/>
            <person name="Ritari J."/>
            <person name="Douillard F.P."/>
            <person name="Paul Ross R."/>
            <person name="Yang R."/>
            <person name="Briner A.E."/>
            <person name="Felis G.E."/>
            <person name="de Vos W.M."/>
            <person name="Barrangou R."/>
            <person name="Klaenhammer T.R."/>
            <person name="Caufield P.W."/>
            <person name="Cui Y."/>
            <person name="Zhang H."/>
            <person name="O'Toole P.W."/>
        </authorList>
    </citation>
    <scope>NUCLEOTIDE SEQUENCE [LARGE SCALE GENOMIC DNA]</scope>
    <source>
        <strain evidence="5 6">DSM 20178</strain>
    </source>
</reference>
<dbReference type="InterPro" id="IPR017853">
    <property type="entry name" value="GH"/>
</dbReference>
<evidence type="ECO:0000313" key="6">
    <source>
        <dbReference type="Proteomes" id="UP000051984"/>
    </source>
</evidence>
<comment type="caution">
    <text evidence="5">The sequence shown here is derived from an EMBL/GenBank/DDBJ whole genome shotgun (WGS) entry which is preliminary data.</text>
</comment>
<evidence type="ECO:0000313" key="5">
    <source>
        <dbReference type="EMBL" id="KRK12807.1"/>
    </source>
</evidence>
<evidence type="ECO:0000256" key="4">
    <source>
        <dbReference type="RuleBase" id="RU003690"/>
    </source>
</evidence>
<dbReference type="GO" id="GO:0008422">
    <property type="term" value="F:beta-glucosidase activity"/>
    <property type="evidence" value="ECO:0007669"/>
    <property type="project" value="TreeGrafter"/>
</dbReference>
<dbReference type="InterPro" id="IPR001360">
    <property type="entry name" value="Glyco_hydro_1"/>
</dbReference>
<proteinExistence type="inferred from homology"/>